<evidence type="ECO:0000256" key="1">
    <source>
        <dbReference type="SAM" id="MobiDB-lite"/>
    </source>
</evidence>
<feature type="compositionally biased region" description="Low complexity" evidence="1">
    <location>
        <begin position="80"/>
        <end position="110"/>
    </location>
</feature>
<feature type="region of interest" description="Disordered" evidence="1">
    <location>
        <begin position="155"/>
        <end position="179"/>
    </location>
</feature>
<dbReference type="GO" id="GO:0005634">
    <property type="term" value="C:nucleus"/>
    <property type="evidence" value="ECO:0007669"/>
    <property type="project" value="TreeGrafter"/>
</dbReference>
<feature type="region of interest" description="Disordered" evidence="1">
    <location>
        <begin position="51"/>
        <end position="122"/>
    </location>
</feature>
<name>A0A498LRQ6_LABRO</name>
<gene>
    <name evidence="2" type="ORF">ROHU_030751</name>
</gene>
<dbReference type="PANTHER" id="PTHR28376:SF1">
    <property type="entry name" value="POU DOMAIN CLASS 2-ASSOCIATING FACTOR 2"/>
    <property type="match status" value="1"/>
</dbReference>
<dbReference type="GO" id="GO:0003713">
    <property type="term" value="F:transcription coactivator activity"/>
    <property type="evidence" value="ECO:0007669"/>
    <property type="project" value="TreeGrafter"/>
</dbReference>
<dbReference type="Pfam" id="PF17721">
    <property type="entry name" value="POU2AF2"/>
    <property type="match status" value="1"/>
</dbReference>
<dbReference type="InterPro" id="IPR037655">
    <property type="entry name" value="POU2AF2"/>
</dbReference>
<dbReference type="PANTHER" id="PTHR28376">
    <property type="entry name" value="RGD1562914"/>
    <property type="match status" value="1"/>
</dbReference>
<protein>
    <submittedName>
        <fullName evidence="2">Uncharacterized protein</fullName>
    </submittedName>
</protein>
<evidence type="ECO:0000313" key="2">
    <source>
        <dbReference type="EMBL" id="RXN10392.1"/>
    </source>
</evidence>
<dbReference type="AlphaFoldDB" id="A0A498LRQ6"/>
<accession>A0A498LRQ6</accession>
<organism evidence="2 3">
    <name type="scientific">Labeo rohita</name>
    <name type="common">Indian major carp</name>
    <name type="synonym">Cyprinus rohita</name>
    <dbReference type="NCBI Taxonomy" id="84645"/>
    <lineage>
        <taxon>Eukaryota</taxon>
        <taxon>Metazoa</taxon>
        <taxon>Chordata</taxon>
        <taxon>Craniata</taxon>
        <taxon>Vertebrata</taxon>
        <taxon>Euteleostomi</taxon>
        <taxon>Actinopterygii</taxon>
        <taxon>Neopterygii</taxon>
        <taxon>Teleostei</taxon>
        <taxon>Ostariophysi</taxon>
        <taxon>Cypriniformes</taxon>
        <taxon>Cyprinidae</taxon>
        <taxon>Labeoninae</taxon>
        <taxon>Labeonini</taxon>
        <taxon>Labeo</taxon>
    </lineage>
</organism>
<proteinExistence type="predicted"/>
<sequence length="190" mass="20316">MESPSIPRESTKVSESSIQSKIYLQRSDYDKQMHPDSVRAAVRLSQLLCQCPRDPWDQPSEDPVSQSEVICPEGPAPVADSPSLGGPDSGSSSPYRLSSGRSGSSIPSSSQTYTLQPLEDVPYPTASYTSASSYSCAPYMTTPGDLAVVKMTPVTSEEASGGVVSLSDTTSWAKDDGTGSWLSYETRRAF</sequence>
<dbReference type="GO" id="GO:0043565">
    <property type="term" value="F:sequence-specific DNA binding"/>
    <property type="evidence" value="ECO:0007669"/>
    <property type="project" value="TreeGrafter"/>
</dbReference>
<dbReference type="Proteomes" id="UP000290572">
    <property type="component" value="Unassembled WGS sequence"/>
</dbReference>
<dbReference type="EMBL" id="QBIY01013204">
    <property type="protein sequence ID" value="RXN10392.1"/>
    <property type="molecule type" value="Genomic_DNA"/>
</dbReference>
<keyword evidence="3" id="KW-1185">Reference proteome</keyword>
<reference evidence="2 3" key="1">
    <citation type="submission" date="2018-03" db="EMBL/GenBank/DDBJ databases">
        <title>Draft genome sequence of Rohu Carp (Labeo rohita).</title>
        <authorList>
            <person name="Das P."/>
            <person name="Kushwaha B."/>
            <person name="Joshi C.G."/>
            <person name="Kumar D."/>
            <person name="Nagpure N.S."/>
            <person name="Sahoo L."/>
            <person name="Das S.P."/>
            <person name="Bit A."/>
            <person name="Patnaik S."/>
            <person name="Meher P.K."/>
            <person name="Jayasankar P."/>
            <person name="Koringa P.G."/>
            <person name="Patel N.V."/>
            <person name="Hinsu A.T."/>
            <person name="Kumar R."/>
            <person name="Pandey M."/>
            <person name="Agarwal S."/>
            <person name="Srivastava S."/>
            <person name="Singh M."/>
            <person name="Iquebal M.A."/>
            <person name="Jaiswal S."/>
            <person name="Angadi U.B."/>
            <person name="Kumar N."/>
            <person name="Raza M."/>
            <person name="Shah T.M."/>
            <person name="Rai A."/>
            <person name="Jena J.K."/>
        </authorList>
    </citation>
    <scope>NUCLEOTIDE SEQUENCE [LARGE SCALE GENOMIC DNA]</scope>
    <source>
        <strain evidence="2">DASCIFA01</strain>
        <tissue evidence="2">Testis</tissue>
    </source>
</reference>
<comment type="caution">
    <text evidence="2">The sequence shown here is derived from an EMBL/GenBank/DDBJ whole genome shotgun (WGS) entry which is preliminary data.</text>
</comment>
<evidence type="ECO:0000313" key="3">
    <source>
        <dbReference type="Proteomes" id="UP000290572"/>
    </source>
</evidence>